<dbReference type="InterPro" id="IPR049625">
    <property type="entry name" value="Glyco_transf_61_cat"/>
</dbReference>
<dbReference type="Pfam" id="PF04577">
    <property type="entry name" value="Glyco_transf_61"/>
    <property type="match status" value="1"/>
</dbReference>
<evidence type="ECO:0000256" key="5">
    <source>
        <dbReference type="SAM" id="Phobius"/>
    </source>
</evidence>
<feature type="domain" description="Glycosyltransferase 61 catalytic" evidence="6">
    <location>
        <begin position="297"/>
        <end position="410"/>
    </location>
</feature>
<proteinExistence type="predicted"/>
<evidence type="ECO:0000256" key="2">
    <source>
        <dbReference type="ARBA" id="ARBA00022676"/>
    </source>
</evidence>
<keyword evidence="5" id="KW-0812">Transmembrane</keyword>
<dbReference type="EMBL" id="CM010718">
    <property type="protein sequence ID" value="RZC58131.1"/>
    <property type="molecule type" value="Genomic_DNA"/>
</dbReference>
<dbReference type="AlphaFoldDB" id="A0A4Y7JDZ9"/>
<reference evidence="7 8" key="1">
    <citation type="journal article" date="2018" name="Science">
        <title>The opium poppy genome and morphinan production.</title>
        <authorList>
            <person name="Guo L."/>
            <person name="Winzer T."/>
            <person name="Yang X."/>
            <person name="Li Y."/>
            <person name="Ning Z."/>
            <person name="He Z."/>
            <person name="Teodor R."/>
            <person name="Lu Y."/>
            <person name="Bowser T.A."/>
            <person name="Graham I.A."/>
            <person name="Ye K."/>
        </authorList>
    </citation>
    <scope>NUCLEOTIDE SEQUENCE [LARGE SCALE GENOMIC DNA]</scope>
    <source>
        <strain evidence="8">cv. HN1</strain>
        <tissue evidence="7">Leaves</tissue>
    </source>
</reference>
<dbReference type="PANTHER" id="PTHR20961:SF5">
    <property type="entry name" value="GLYCOSYLTRANSFERASE-RELATED"/>
    <property type="match status" value="1"/>
</dbReference>
<dbReference type="Proteomes" id="UP000316621">
    <property type="component" value="Chromosome 4"/>
</dbReference>
<evidence type="ECO:0000313" key="7">
    <source>
        <dbReference type="EMBL" id="RZC58131.1"/>
    </source>
</evidence>
<dbReference type="InterPro" id="IPR007657">
    <property type="entry name" value="Glycosyltransferase_61"/>
</dbReference>
<name>A0A4Y7JDZ9_PAPSO</name>
<evidence type="ECO:0000256" key="1">
    <source>
        <dbReference type="ARBA" id="ARBA00004323"/>
    </source>
</evidence>
<evidence type="ECO:0000256" key="4">
    <source>
        <dbReference type="ARBA" id="ARBA00023180"/>
    </source>
</evidence>
<gene>
    <name evidence="7" type="ORF">C5167_005423</name>
</gene>
<dbReference type="OrthoDB" id="529273at2759"/>
<keyword evidence="2" id="KW-0328">Glycosyltransferase</keyword>
<evidence type="ECO:0000313" key="8">
    <source>
        <dbReference type="Proteomes" id="UP000316621"/>
    </source>
</evidence>
<evidence type="ECO:0000256" key="3">
    <source>
        <dbReference type="ARBA" id="ARBA00022679"/>
    </source>
</evidence>
<dbReference type="Gramene" id="RZC58131">
    <property type="protein sequence ID" value="RZC58131"/>
    <property type="gene ID" value="C5167_005423"/>
</dbReference>
<dbReference type="PANTHER" id="PTHR20961">
    <property type="entry name" value="GLYCOSYLTRANSFERASE"/>
    <property type="match status" value="1"/>
</dbReference>
<keyword evidence="4" id="KW-0325">Glycoprotein</keyword>
<protein>
    <recommendedName>
        <fullName evidence="6">Glycosyltransferase 61 catalytic domain-containing protein</fullName>
    </recommendedName>
</protein>
<dbReference type="GO" id="GO:0016763">
    <property type="term" value="F:pentosyltransferase activity"/>
    <property type="evidence" value="ECO:0007669"/>
    <property type="project" value="UniProtKB-ARBA"/>
</dbReference>
<dbReference type="GO" id="GO:0000139">
    <property type="term" value="C:Golgi membrane"/>
    <property type="evidence" value="ECO:0007669"/>
    <property type="project" value="UniProtKB-SubCell"/>
</dbReference>
<dbReference type="OMA" id="NMRMSMD"/>
<feature type="transmembrane region" description="Helical" evidence="5">
    <location>
        <begin position="21"/>
        <end position="39"/>
    </location>
</feature>
<accession>A0A4Y7JDZ9</accession>
<keyword evidence="5" id="KW-0472">Membrane</keyword>
<comment type="subcellular location">
    <subcellularLocation>
        <location evidence="1">Golgi apparatus membrane</location>
        <topology evidence="1">Single-pass type II membrane protein</topology>
    </subcellularLocation>
</comment>
<evidence type="ECO:0000259" key="6">
    <source>
        <dbReference type="Pfam" id="PF04577"/>
    </source>
</evidence>
<keyword evidence="5" id="KW-1133">Transmembrane helix</keyword>
<sequence>MEYNKLLARSFSHYEQKMIGCWAFSVFLIITILTYYFALISNPSSLASIPILNTDADLRMVVFRDTSSRIQQLYSDHDHQVIESSELEVKEIIKEVIEVVDRIDGQTKQETVELPPVCNVSDQKFDICDIDGDIRIDGKSSTILYTSSSTNGYFAGNDSWRIQPYPRKTDKGAMKNVNEILVKPFLNNDSYAPTCTRYQSVPAVIFSVGGFASNHFHAYNDVLVPLFLTSRQFNQEVQFLITDSKPSWISKYKLILDALSKYPILDLDKQNDALCYKKVILGLNFHKFLSIDPLKSPKNYSMENFTQFLRSAYSLKRSSPINMTVKGSGHRKKHPRLLIVSRQRTRKFSNVNSIAKMAKSLGYQVVIEEPSYAKDASTFTQMVNSCDVMMGVHGAGLTNIVFLPPGAVFIQVVPFGVKWVSTKYFAEPAPDMKLQYLEYKIAANESSLIQQYPIDHAVFKDPHSIGKQGWNVFKSVYLDKQDVNLDVGRFRPTLLKALDLLRK</sequence>
<keyword evidence="3" id="KW-0808">Transferase</keyword>
<organism evidence="7 8">
    <name type="scientific">Papaver somniferum</name>
    <name type="common">Opium poppy</name>
    <dbReference type="NCBI Taxonomy" id="3469"/>
    <lineage>
        <taxon>Eukaryota</taxon>
        <taxon>Viridiplantae</taxon>
        <taxon>Streptophyta</taxon>
        <taxon>Embryophyta</taxon>
        <taxon>Tracheophyta</taxon>
        <taxon>Spermatophyta</taxon>
        <taxon>Magnoliopsida</taxon>
        <taxon>Ranunculales</taxon>
        <taxon>Papaveraceae</taxon>
        <taxon>Papaveroideae</taxon>
        <taxon>Papaver</taxon>
    </lineage>
</organism>
<keyword evidence="8" id="KW-1185">Reference proteome</keyword>